<dbReference type="Proteomes" id="UP000478052">
    <property type="component" value="Unassembled WGS sequence"/>
</dbReference>
<reference evidence="2 3" key="1">
    <citation type="submission" date="2019-08" db="EMBL/GenBank/DDBJ databases">
        <title>Whole genome of Aphis craccivora.</title>
        <authorList>
            <person name="Voronova N.V."/>
            <person name="Shulinski R.S."/>
            <person name="Bandarenka Y.V."/>
            <person name="Zhorov D.G."/>
            <person name="Warner D."/>
        </authorList>
    </citation>
    <scope>NUCLEOTIDE SEQUENCE [LARGE SCALE GENOMIC DNA]</scope>
    <source>
        <strain evidence="2">180601</strain>
        <tissue evidence="2">Whole Body</tissue>
    </source>
</reference>
<evidence type="ECO:0000313" key="2">
    <source>
        <dbReference type="EMBL" id="KAF0769947.1"/>
    </source>
</evidence>
<evidence type="ECO:0000313" key="3">
    <source>
        <dbReference type="Proteomes" id="UP000478052"/>
    </source>
</evidence>
<dbReference type="EMBL" id="VUJU01000507">
    <property type="protein sequence ID" value="KAF0769947.1"/>
    <property type="molecule type" value="Genomic_DNA"/>
</dbReference>
<feature type="region of interest" description="Disordered" evidence="1">
    <location>
        <begin position="23"/>
        <end position="42"/>
    </location>
</feature>
<feature type="region of interest" description="Disordered" evidence="1">
    <location>
        <begin position="82"/>
        <end position="103"/>
    </location>
</feature>
<accession>A0A6G0ZGV5</accession>
<gene>
    <name evidence="2" type="ORF">FWK35_00005007</name>
</gene>
<keyword evidence="3" id="KW-1185">Reference proteome</keyword>
<name>A0A6G0ZGV5_APHCR</name>
<feature type="region of interest" description="Disordered" evidence="1">
    <location>
        <begin position="139"/>
        <end position="165"/>
    </location>
</feature>
<dbReference type="AlphaFoldDB" id="A0A6G0ZGV5"/>
<evidence type="ECO:0000256" key="1">
    <source>
        <dbReference type="SAM" id="MobiDB-lite"/>
    </source>
</evidence>
<dbReference type="OrthoDB" id="6627073at2759"/>
<comment type="caution">
    <text evidence="2">The sequence shown here is derived from an EMBL/GenBank/DDBJ whole genome shotgun (WGS) entry which is preliminary data.</text>
</comment>
<sequence length="251" mass="27629">MTCSGEKPSAAVAPGVMQFHVRRTGGGSSAGRQSRVPRTVAAHRPAVCDRRAREFHSGPAPRSDHRTYRATRAARENLCRFDDDQEGEAPGGECTRTPVGSRAHRTLRSTKRACASRPQHPHSSCNSTTDIMSYYKDRLGFDPDEPTANGDGTGTTTSSRKSKRGYEENLSKFKAAVRDRFLCAAVVRATRFFTARAYRTHCSRPRSVGENHRIGGRVETHLSHGHDPRCKTRTTCSTCDPSVPPSQWSVS</sequence>
<proteinExistence type="predicted"/>
<organism evidence="2 3">
    <name type="scientific">Aphis craccivora</name>
    <name type="common">Cowpea aphid</name>
    <dbReference type="NCBI Taxonomy" id="307492"/>
    <lineage>
        <taxon>Eukaryota</taxon>
        <taxon>Metazoa</taxon>
        <taxon>Ecdysozoa</taxon>
        <taxon>Arthropoda</taxon>
        <taxon>Hexapoda</taxon>
        <taxon>Insecta</taxon>
        <taxon>Pterygota</taxon>
        <taxon>Neoptera</taxon>
        <taxon>Paraneoptera</taxon>
        <taxon>Hemiptera</taxon>
        <taxon>Sternorrhyncha</taxon>
        <taxon>Aphidomorpha</taxon>
        <taxon>Aphidoidea</taxon>
        <taxon>Aphididae</taxon>
        <taxon>Aphidini</taxon>
        <taxon>Aphis</taxon>
        <taxon>Aphis</taxon>
    </lineage>
</organism>
<protein>
    <submittedName>
        <fullName evidence="2">Dystonin isoform X5</fullName>
    </submittedName>
</protein>